<organism evidence="1 2">
    <name type="scientific">Zeimonas arvi</name>
    <dbReference type="NCBI Taxonomy" id="2498847"/>
    <lineage>
        <taxon>Bacteria</taxon>
        <taxon>Pseudomonadati</taxon>
        <taxon>Pseudomonadota</taxon>
        <taxon>Betaproteobacteria</taxon>
        <taxon>Burkholderiales</taxon>
        <taxon>Burkholderiaceae</taxon>
        <taxon>Zeimonas</taxon>
    </lineage>
</organism>
<dbReference type="RefSeq" id="WP_147705486.1">
    <property type="nucleotide sequence ID" value="NZ_VDUY01000007.1"/>
</dbReference>
<evidence type="ECO:0000313" key="2">
    <source>
        <dbReference type="Proteomes" id="UP000321548"/>
    </source>
</evidence>
<sequence length="80" mass="8908">MDQGRWIASPAAEFAWADWSDGHVLYHRTSGKTHFLNEAGATLLREMLANPGEAFEADPALNGLLLRFETLGLVQRVRGR</sequence>
<proteinExistence type="predicted"/>
<dbReference type="OrthoDB" id="7475313at2"/>
<gene>
    <name evidence="1" type="ORF">FHP08_15945</name>
</gene>
<dbReference type="EMBL" id="VDUY01000007">
    <property type="protein sequence ID" value="TXL63792.1"/>
    <property type="molecule type" value="Genomic_DNA"/>
</dbReference>
<accession>A0A5C8NR37</accession>
<evidence type="ECO:0008006" key="3">
    <source>
        <dbReference type="Google" id="ProtNLM"/>
    </source>
</evidence>
<dbReference type="Proteomes" id="UP000321548">
    <property type="component" value="Unassembled WGS sequence"/>
</dbReference>
<evidence type="ECO:0000313" key="1">
    <source>
        <dbReference type="EMBL" id="TXL63792.1"/>
    </source>
</evidence>
<dbReference type="AlphaFoldDB" id="A0A5C8NR37"/>
<keyword evidence="2" id="KW-1185">Reference proteome</keyword>
<protein>
    <recommendedName>
        <fullName evidence="3">Mycofactocin biosynthesis chaperone MftB</fullName>
    </recommendedName>
</protein>
<comment type="caution">
    <text evidence="1">The sequence shown here is derived from an EMBL/GenBank/DDBJ whole genome shotgun (WGS) entry which is preliminary data.</text>
</comment>
<reference evidence="1 2" key="1">
    <citation type="submission" date="2019-06" db="EMBL/GenBank/DDBJ databases">
        <title>Quisquiliibacterium sp. nov., isolated from a maize field.</title>
        <authorList>
            <person name="Lin S.-Y."/>
            <person name="Tsai C.-F."/>
            <person name="Young C.-C."/>
        </authorList>
    </citation>
    <scope>NUCLEOTIDE SEQUENCE [LARGE SCALE GENOMIC DNA]</scope>
    <source>
        <strain evidence="1 2">CC-CFT501</strain>
    </source>
</reference>
<name>A0A5C8NR37_9BURK</name>